<dbReference type="RefSeq" id="WP_013705111.1">
    <property type="nucleotide sequence ID" value="NC_015388.1"/>
</dbReference>
<reference evidence="2 3" key="1">
    <citation type="journal article" date="2011" name="Stand. Genomic Sci.">
        <title>Complete genome sequence of the acetate-degrading sulfate reducer Desulfobacca acetoxidans type strain (ASRB2).</title>
        <authorList>
            <person name="Goker M."/>
            <person name="Teshima H."/>
            <person name="Lapidus A."/>
            <person name="Nolan M."/>
            <person name="Lucas S."/>
            <person name="Hammon N."/>
            <person name="Deshpande S."/>
            <person name="Cheng J.F."/>
            <person name="Tapia R."/>
            <person name="Han C."/>
            <person name="Goodwin L."/>
            <person name="Pitluck S."/>
            <person name="Huntemann M."/>
            <person name="Liolios K."/>
            <person name="Ivanova N."/>
            <person name="Pagani I."/>
            <person name="Mavromatis K."/>
            <person name="Ovchinikova G."/>
            <person name="Pati A."/>
            <person name="Chen A."/>
            <person name="Palaniappan K."/>
            <person name="Land M."/>
            <person name="Hauser L."/>
            <person name="Brambilla E.M."/>
            <person name="Rohde M."/>
            <person name="Spring S."/>
            <person name="Detter J.C."/>
            <person name="Woyke T."/>
            <person name="Bristow J."/>
            <person name="Eisen J.A."/>
            <person name="Markowitz V."/>
            <person name="Hugenholtz P."/>
            <person name="Kyrpides N.C."/>
            <person name="Klenk H.P."/>
        </authorList>
    </citation>
    <scope>NUCLEOTIDE SEQUENCE [LARGE SCALE GENOMIC DNA]</scope>
    <source>
        <strain evidence="3">ATCC 700848 / DSM 11109 / ASRB2</strain>
    </source>
</reference>
<reference evidence="3" key="2">
    <citation type="submission" date="2011-03" db="EMBL/GenBank/DDBJ databases">
        <title>The complete genome of Desulfobacca acetoxidans DSM 11109.</title>
        <authorList>
            <consortium name="US DOE Joint Genome Institute (JGI-PGF)"/>
            <person name="Lucas S."/>
            <person name="Copeland A."/>
            <person name="Lapidus A."/>
            <person name="Bruce D."/>
            <person name="Goodwin L."/>
            <person name="Pitluck S."/>
            <person name="Peters L."/>
            <person name="Kyrpides N."/>
            <person name="Mavromatis K."/>
            <person name="Ivanova N."/>
            <person name="Ovchinnikova G."/>
            <person name="Teshima H."/>
            <person name="Detter J.C."/>
            <person name="Han C."/>
            <person name="Land M."/>
            <person name="Hauser L."/>
            <person name="Markowitz V."/>
            <person name="Cheng J.-F."/>
            <person name="Hugenholtz P."/>
            <person name="Woyke T."/>
            <person name="Wu D."/>
            <person name="Spring S."/>
            <person name="Schueler E."/>
            <person name="Brambilla E."/>
            <person name="Klenk H.-P."/>
            <person name="Eisen J.A."/>
        </authorList>
    </citation>
    <scope>NUCLEOTIDE SEQUENCE [LARGE SCALE GENOMIC DNA]</scope>
    <source>
        <strain evidence="3">ATCC 700848 / DSM 11109 / ASRB2</strain>
    </source>
</reference>
<evidence type="ECO:0000313" key="2">
    <source>
        <dbReference type="EMBL" id="AEB07998.1"/>
    </source>
</evidence>
<evidence type="ECO:0000256" key="1">
    <source>
        <dbReference type="SAM" id="MobiDB-lite"/>
    </source>
</evidence>
<accession>F2NJ40</accession>
<keyword evidence="3" id="KW-1185">Reference proteome</keyword>
<gene>
    <name evidence="2" type="ordered locus">Desac_0100</name>
</gene>
<dbReference type="KEGG" id="dao:Desac_0100"/>
<dbReference type="HOGENOM" id="CLU_713145_0_0_7"/>
<dbReference type="EMBL" id="CP002629">
    <property type="protein sequence ID" value="AEB07998.1"/>
    <property type="molecule type" value="Genomic_DNA"/>
</dbReference>
<proteinExistence type="predicted"/>
<organism evidence="2 3">
    <name type="scientific">Desulfobacca acetoxidans (strain ATCC 700848 / DSM 11109 / ASRB2)</name>
    <dbReference type="NCBI Taxonomy" id="880072"/>
    <lineage>
        <taxon>Bacteria</taxon>
        <taxon>Pseudomonadati</taxon>
        <taxon>Thermodesulfobacteriota</taxon>
        <taxon>Desulfobaccia</taxon>
        <taxon>Desulfobaccales</taxon>
        <taxon>Desulfobaccaceae</taxon>
        <taxon>Desulfobacca</taxon>
    </lineage>
</organism>
<dbReference type="STRING" id="880072.Desac_0100"/>
<name>F2NJ40_DESAR</name>
<dbReference type="AlphaFoldDB" id="F2NJ40"/>
<dbReference type="Proteomes" id="UP000000483">
    <property type="component" value="Chromosome"/>
</dbReference>
<sequence>MKLELEIGAASQNGRRAEVIIKSEELAVVHLKLAYPEQRNRTGLYMRRHPAYPGELNPKNGSTLGPNNPLKAQGEPPKLPIPLHLQAMHNAGLLPDWQGLENFNGETFQQEPYMLAVPISDTVANLLRPCFHRDGLRTYDDLKSVTASAIRLQRLFFLQGEPLDRKTYWCICYFSAQTSEPSCRLEFRWLRFDASQDLVFDAGNGDNLMDRGLVWAAALVPLVEDSRPLSAVKIARYDYDLRQVVGRGEDEAIEYVYEGWPDQWDERVARLISQHEAGNRPFATFYHSILALDQDNQIILWQTEGTLPDLARKLAAKGIKTAGLLDSGGSCALYDVWLGSYLNHYWYFREPRGGILVFQLKAQQRLPKDGRGWLKRRLDYVSKGENL</sequence>
<evidence type="ECO:0000313" key="3">
    <source>
        <dbReference type="Proteomes" id="UP000000483"/>
    </source>
</evidence>
<feature type="region of interest" description="Disordered" evidence="1">
    <location>
        <begin position="51"/>
        <end position="75"/>
    </location>
</feature>
<evidence type="ECO:0008006" key="4">
    <source>
        <dbReference type="Google" id="ProtNLM"/>
    </source>
</evidence>
<protein>
    <recommendedName>
        <fullName evidence="4">Phosphodiester glycosidase domain-containing protein</fullName>
    </recommendedName>
</protein>